<feature type="transmembrane region" description="Helical" evidence="6">
    <location>
        <begin position="87"/>
        <end position="113"/>
    </location>
</feature>
<evidence type="ECO:0000256" key="3">
    <source>
        <dbReference type="ARBA" id="ARBA00022989"/>
    </source>
</evidence>
<evidence type="ECO:0000256" key="1">
    <source>
        <dbReference type="ARBA" id="ARBA00004141"/>
    </source>
</evidence>
<name>A0AAN9BXU7_9CAEN</name>
<organism evidence="7 8">
    <name type="scientific">Littorina saxatilis</name>
    <dbReference type="NCBI Taxonomy" id="31220"/>
    <lineage>
        <taxon>Eukaryota</taxon>
        <taxon>Metazoa</taxon>
        <taxon>Spiralia</taxon>
        <taxon>Lophotrochozoa</taxon>
        <taxon>Mollusca</taxon>
        <taxon>Gastropoda</taxon>
        <taxon>Caenogastropoda</taxon>
        <taxon>Littorinimorpha</taxon>
        <taxon>Littorinoidea</taxon>
        <taxon>Littorinidae</taxon>
        <taxon>Littorina</taxon>
    </lineage>
</organism>
<comment type="subcellular location">
    <subcellularLocation>
        <location evidence="1">Membrane</location>
        <topology evidence="1">Multi-pass membrane protein</topology>
    </subcellularLocation>
</comment>
<protein>
    <submittedName>
        <fullName evidence="7">Uncharacterized protein</fullName>
    </submittedName>
</protein>
<evidence type="ECO:0000256" key="2">
    <source>
        <dbReference type="ARBA" id="ARBA00022692"/>
    </source>
</evidence>
<feature type="compositionally biased region" description="Polar residues" evidence="5">
    <location>
        <begin position="1"/>
        <end position="25"/>
    </location>
</feature>
<evidence type="ECO:0000313" key="8">
    <source>
        <dbReference type="Proteomes" id="UP001374579"/>
    </source>
</evidence>
<keyword evidence="2 6" id="KW-0812">Transmembrane</keyword>
<dbReference type="GO" id="GO:0016020">
    <property type="term" value="C:membrane"/>
    <property type="evidence" value="ECO:0007669"/>
    <property type="project" value="UniProtKB-SubCell"/>
</dbReference>
<feature type="transmembrane region" description="Helical" evidence="6">
    <location>
        <begin position="134"/>
        <end position="160"/>
    </location>
</feature>
<dbReference type="Gene3D" id="1.20.1740.10">
    <property type="entry name" value="Amino acid/polyamine transporter I"/>
    <property type="match status" value="1"/>
</dbReference>
<keyword evidence="3 6" id="KW-1133">Transmembrane helix</keyword>
<evidence type="ECO:0000313" key="7">
    <source>
        <dbReference type="EMBL" id="KAK7114701.1"/>
    </source>
</evidence>
<dbReference type="PANTHER" id="PTHR11785:SF512">
    <property type="entry name" value="SOBREMESA, ISOFORM B"/>
    <property type="match status" value="1"/>
</dbReference>
<reference evidence="7 8" key="1">
    <citation type="submission" date="2024-02" db="EMBL/GenBank/DDBJ databases">
        <title>Chromosome-scale genome assembly of the rough periwinkle Littorina saxatilis.</title>
        <authorList>
            <person name="De Jode A."/>
            <person name="Faria R."/>
            <person name="Formenti G."/>
            <person name="Sims Y."/>
            <person name="Smith T.P."/>
            <person name="Tracey A."/>
            <person name="Wood J.M.D."/>
            <person name="Zagrodzka Z.B."/>
            <person name="Johannesson K."/>
            <person name="Butlin R.K."/>
            <person name="Leder E.H."/>
        </authorList>
    </citation>
    <scope>NUCLEOTIDE SEQUENCE [LARGE SCALE GENOMIC DNA]</scope>
    <source>
        <strain evidence="7">Snail1</strain>
        <tissue evidence="7">Muscle</tissue>
    </source>
</reference>
<dbReference type="EMBL" id="JBAMIC010000001">
    <property type="protein sequence ID" value="KAK7114701.1"/>
    <property type="molecule type" value="Genomic_DNA"/>
</dbReference>
<sequence>MSRENTLLSASNGGPKQSPVRSNSSDGEKSARQRSQTPKVEFETERVELKKSIKFSGALAILLGNLGGASIFIAPTTILSLTGSPGLAVLMWCVGGLVTLSIAVSVCELALLLPRAGGPYIYTLQVFGNIPGFIILWGFVIFIGFPSWALAAYTGALYMLSLVYPDCPPPESAVKLLAAWLLDDAALTTHKEEHLQCLMDNFS</sequence>
<dbReference type="Proteomes" id="UP001374579">
    <property type="component" value="Unassembled WGS sequence"/>
</dbReference>
<feature type="transmembrane region" description="Helical" evidence="6">
    <location>
        <begin position="59"/>
        <end position="81"/>
    </location>
</feature>
<evidence type="ECO:0000256" key="5">
    <source>
        <dbReference type="SAM" id="MobiDB-lite"/>
    </source>
</evidence>
<feature type="region of interest" description="Disordered" evidence="5">
    <location>
        <begin position="1"/>
        <end position="43"/>
    </location>
</feature>
<comment type="caution">
    <text evidence="7">The sequence shown here is derived from an EMBL/GenBank/DDBJ whole genome shotgun (WGS) entry which is preliminary data.</text>
</comment>
<dbReference type="InterPro" id="IPR050598">
    <property type="entry name" value="AminoAcid_Transporter"/>
</dbReference>
<gene>
    <name evidence="7" type="ORF">V1264_000718</name>
</gene>
<keyword evidence="4 6" id="KW-0472">Membrane</keyword>
<dbReference type="GO" id="GO:0015179">
    <property type="term" value="F:L-amino acid transmembrane transporter activity"/>
    <property type="evidence" value="ECO:0007669"/>
    <property type="project" value="TreeGrafter"/>
</dbReference>
<dbReference type="Pfam" id="PF13520">
    <property type="entry name" value="AA_permease_2"/>
    <property type="match status" value="1"/>
</dbReference>
<dbReference type="InterPro" id="IPR002293">
    <property type="entry name" value="AA/rel_permease1"/>
</dbReference>
<dbReference type="AlphaFoldDB" id="A0AAN9BXU7"/>
<proteinExistence type="predicted"/>
<evidence type="ECO:0000256" key="4">
    <source>
        <dbReference type="ARBA" id="ARBA00023136"/>
    </source>
</evidence>
<accession>A0AAN9BXU7</accession>
<evidence type="ECO:0000256" key="6">
    <source>
        <dbReference type="SAM" id="Phobius"/>
    </source>
</evidence>
<keyword evidence="8" id="KW-1185">Reference proteome</keyword>
<dbReference type="PANTHER" id="PTHR11785">
    <property type="entry name" value="AMINO ACID TRANSPORTER"/>
    <property type="match status" value="1"/>
</dbReference>